<comment type="caution">
    <text evidence="1">The sequence shown here is derived from an EMBL/GenBank/DDBJ whole genome shotgun (WGS) entry which is preliminary data.</text>
</comment>
<organism evidence="1 2">
    <name type="scientific">Staphylococcus warneri</name>
    <dbReference type="NCBI Taxonomy" id="1292"/>
    <lineage>
        <taxon>Bacteria</taxon>
        <taxon>Bacillati</taxon>
        <taxon>Bacillota</taxon>
        <taxon>Bacilli</taxon>
        <taxon>Bacillales</taxon>
        <taxon>Staphylococcaceae</taxon>
        <taxon>Staphylococcus</taxon>
    </lineage>
</organism>
<gene>
    <name evidence="1" type="ORF">G8J23_08320</name>
</gene>
<dbReference type="Pfam" id="PF07129">
    <property type="entry name" value="DUF1381"/>
    <property type="match status" value="1"/>
</dbReference>
<protein>
    <submittedName>
        <fullName evidence="1">DUF1381 domain-containing protein</fullName>
    </submittedName>
</protein>
<reference evidence="1 2" key="1">
    <citation type="submission" date="2020-03" db="EMBL/GenBank/DDBJ databases">
        <title>Comparative genetics of Staphylococcus warneri persistents from caprine mastitis.</title>
        <authorList>
            <person name="Franca C.A."/>
            <person name="Rosa D.S."/>
            <person name="Silva A."/>
            <person name="Rodrigues D.L.N."/>
            <person name="Santos R.G."/>
            <person name="Castillo R.E.H."/>
            <person name="Moreira M.A.S."/>
            <person name="Lima M.C."/>
            <person name="Gouveia G.V."/>
            <person name="Gouveia J.J.S."/>
            <person name="Souza R.F.S."/>
            <person name="Bertram B."/>
            <person name="Azevedo V."/>
            <person name="Costa M."/>
        </authorList>
    </citation>
    <scope>NUCLEOTIDE SEQUENCE [LARGE SCALE GENOMIC DNA]</scope>
    <source>
        <strain evidence="1 2">Cap 9.2</strain>
    </source>
</reference>
<keyword evidence="2" id="KW-1185">Reference proteome</keyword>
<sequence>MQFLITTFTDSSGIQHKHATKARENQTFTVVEAESKEEAMKIFKDKKRREEFIRGLRDLKLVTSRTRLDVFNEEADND</sequence>
<dbReference type="EMBL" id="JAANHJ010000001">
    <property type="protein sequence ID" value="MCG6225986.1"/>
    <property type="molecule type" value="Genomic_DNA"/>
</dbReference>
<proteinExistence type="predicted"/>
<dbReference type="InterPro" id="IPR009812">
    <property type="entry name" value="DUF1381"/>
</dbReference>
<dbReference type="Proteomes" id="UP000814367">
    <property type="component" value="Unassembled WGS sequence"/>
</dbReference>
<name>A0ABS9NGV1_STAWA</name>
<evidence type="ECO:0000313" key="2">
    <source>
        <dbReference type="Proteomes" id="UP000814367"/>
    </source>
</evidence>
<dbReference type="RefSeq" id="WP_081048865.1">
    <property type="nucleotide sequence ID" value="NZ_CP049802.1"/>
</dbReference>
<accession>A0ABS9NGV1</accession>
<evidence type="ECO:0000313" key="1">
    <source>
        <dbReference type="EMBL" id="MCG6225986.1"/>
    </source>
</evidence>